<dbReference type="Gene3D" id="3.90.79.10">
    <property type="entry name" value="Nucleoside Triphosphate Pyrophosphohydrolase"/>
    <property type="match status" value="1"/>
</dbReference>
<comment type="cofactor">
    <cofactor evidence="1">
        <name>Mg(2+)</name>
        <dbReference type="ChEBI" id="CHEBI:18420"/>
    </cofactor>
</comment>
<evidence type="ECO:0000256" key="2">
    <source>
        <dbReference type="ARBA" id="ARBA00022801"/>
    </source>
</evidence>
<dbReference type="CDD" id="cd04683">
    <property type="entry name" value="NUDIX_Hydrolase"/>
    <property type="match status" value="1"/>
</dbReference>
<keyword evidence="5" id="KW-1185">Reference proteome</keyword>
<sequence>MVERFRSVVDVHLVLVRDGKLLWSRRSNTGFADGQLGLVAGHLEEGEDVVETAIREAEEEVGIRLRPEDLTCVHVMQHRYGNQPHRVGFFFRAERWDDDVVNREPHKCSELTWRQMSEIPGDAIAYQVAAMRRIADGESFSVYATDGR</sequence>
<reference evidence="4 5" key="1">
    <citation type="submission" date="2019-03" db="EMBL/GenBank/DDBJ databases">
        <title>Genomic Encyclopedia of Type Strains, Phase IV (KMG-IV): sequencing the most valuable type-strain genomes for metagenomic binning, comparative biology and taxonomic classification.</title>
        <authorList>
            <person name="Goeker M."/>
        </authorList>
    </citation>
    <scope>NUCLEOTIDE SEQUENCE [LARGE SCALE GENOMIC DNA]</scope>
    <source>
        <strain evidence="4 5">DSM 44496</strain>
    </source>
</reference>
<dbReference type="InterPro" id="IPR015797">
    <property type="entry name" value="NUDIX_hydrolase-like_dom_sf"/>
</dbReference>
<accession>A0A4V6PUJ7</accession>
<dbReference type="InterPro" id="IPR020084">
    <property type="entry name" value="NUDIX_hydrolase_CS"/>
</dbReference>
<dbReference type="Pfam" id="PF00293">
    <property type="entry name" value="NUDIX"/>
    <property type="match status" value="1"/>
</dbReference>
<dbReference type="PANTHER" id="PTHR43046:SF16">
    <property type="entry name" value="ADP-RIBOSE PYROPHOSPHATASE YJHB-RELATED"/>
    <property type="match status" value="1"/>
</dbReference>
<dbReference type="InterPro" id="IPR000086">
    <property type="entry name" value="NUDIX_hydrolase_dom"/>
</dbReference>
<evidence type="ECO:0000313" key="5">
    <source>
        <dbReference type="Proteomes" id="UP000295087"/>
    </source>
</evidence>
<evidence type="ECO:0000256" key="1">
    <source>
        <dbReference type="ARBA" id="ARBA00001946"/>
    </source>
</evidence>
<evidence type="ECO:0000313" key="4">
    <source>
        <dbReference type="EMBL" id="TDP32012.1"/>
    </source>
</evidence>
<name>A0A4V6PUJ7_NOCIG</name>
<gene>
    <name evidence="4" type="ORF">DFR75_107237</name>
</gene>
<proteinExistence type="predicted"/>
<dbReference type="GO" id="GO:0016787">
    <property type="term" value="F:hydrolase activity"/>
    <property type="evidence" value="ECO:0007669"/>
    <property type="project" value="UniProtKB-KW"/>
</dbReference>
<dbReference type="Proteomes" id="UP000295087">
    <property type="component" value="Unassembled WGS sequence"/>
</dbReference>
<keyword evidence="2" id="KW-0378">Hydrolase</keyword>
<feature type="domain" description="Nudix hydrolase" evidence="3">
    <location>
        <begin position="6"/>
        <end position="136"/>
    </location>
</feature>
<dbReference type="AlphaFoldDB" id="A0A4V6PUJ7"/>
<dbReference type="PROSITE" id="PS00893">
    <property type="entry name" value="NUDIX_BOX"/>
    <property type="match status" value="1"/>
</dbReference>
<dbReference type="PROSITE" id="PS51462">
    <property type="entry name" value="NUDIX"/>
    <property type="match status" value="1"/>
</dbReference>
<protein>
    <submittedName>
        <fullName evidence="4">ADP-ribose pyrophosphatase YjhB (NUDIX family)</fullName>
    </submittedName>
</protein>
<dbReference type="SUPFAM" id="SSF55811">
    <property type="entry name" value="Nudix"/>
    <property type="match status" value="1"/>
</dbReference>
<dbReference type="PANTHER" id="PTHR43046">
    <property type="entry name" value="GDP-MANNOSE MANNOSYL HYDROLASE"/>
    <property type="match status" value="1"/>
</dbReference>
<dbReference type="EMBL" id="SNXK01000007">
    <property type="protein sequence ID" value="TDP32012.1"/>
    <property type="molecule type" value="Genomic_DNA"/>
</dbReference>
<comment type="caution">
    <text evidence="4">The sequence shown here is derived from an EMBL/GenBank/DDBJ whole genome shotgun (WGS) entry which is preliminary data.</text>
</comment>
<evidence type="ECO:0000259" key="3">
    <source>
        <dbReference type="PROSITE" id="PS51462"/>
    </source>
</evidence>
<organism evidence="4 5">
    <name type="scientific">Nocardia ignorata</name>
    <dbReference type="NCBI Taxonomy" id="145285"/>
    <lineage>
        <taxon>Bacteria</taxon>
        <taxon>Bacillati</taxon>
        <taxon>Actinomycetota</taxon>
        <taxon>Actinomycetes</taxon>
        <taxon>Mycobacteriales</taxon>
        <taxon>Nocardiaceae</taxon>
        <taxon>Nocardia</taxon>
    </lineage>
</organism>